<sequence>MIGREAADEPDEGRAQSRFRLGGACARELSRWVGCGHRILCCGSYEERPELAGDPGALGRRSSSHALWEGG</sequence>
<reference evidence="2 3" key="1">
    <citation type="submission" date="2023-05" db="EMBL/GenBank/DDBJ databases">
        <title>B98-5 Cell Line De Novo Hybrid Assembly: An Optical Mapping Approach.</title>
        <authorList>
            <person name="Kananen K."/>
            <person name="Auerbach J.A."/>
            <person name="Kautto E."/>
            <person name="Blachly J.S."/>
        </authorList>
    </citation>
    <scope>NUCLEOTIDE SEQUENCE [LARGE SCALE GENOMIC DNA]</scope>
    <source>
        <strain evidence="2">B95-8</strain>
        <tissue evidence="2">Cell line</tissue>
    </source>
</reference>
<proteinExistence type="predicted"/>
<feature type="region of interest" description="Disordered" evidence="1">
    <location>
        <begin position="51"/>
        <end position="71"/>
    </location>
</feature>
<evidence type="ECO:0000256" key="1">
    <source>
        <dbReference type="SAM" id="MobiDB-lite"/>
    </source>
</evidence>
<comment type="caution">
    <text evidence="2">The sequence shown here is derived from an EMBL/GenBank/DDBJ whole genome shotgun (WGS) entry which is preliminary data.</text>
</comment>
<protein>
    <submittedName>
        <fullName evidence="2">Uncharacterized protein</fullName>
    </submittedName>
</protein>
<name>A0ABQ9UHL9_SAGOE</name>
<evidence type="ECO:0000313" key="3">
    <source>
        <dbReference type="Proteomes" id="UP001266305"/>
    </source>
</evidence>
<organism evidence="2 3">
    <name type="scientific">Saguinus oedipus</name>
    <name type="common">Cotton-top tamarin</name>
    <name type="synonym">Oedipomidas oedipus</name>
    <dbReference type="NCBI Taxonomy" id="9490"/>
    <lineage>
        <taxon>Eukaryota</taxon>
        <taxon>Metazoa</taxon>
        <taxon>Chordata</taxon>
        <taxon>Craniata</taxon>
        <taxon>Vertebrata</taxon>
        <taxon>Euteleostomi</taxon>
        <taxon>Mammalia</taxon>
        <taxon>Eutheria</taxon>
        <taxon>Euarchontoglires</taxon>
        <taxon>Primates</taxon>
        <taxon>Haplorrhini</taxon>
        <taxon>Platyrrhini</taxon>
        <taxon>Cebidae</taxon>
        <taxon>Callitrichinae</taxon>
        <taxon>Saguinus</taxon>
    </lineage>
</organism>
<evidence type="ECO:0000313" key="2">
    <source>
        <dbReference type="EMBL" id="KAK2096574.1"/>
    </source>
</evidence>
<dbReference type="Proteomes" id="UP001266305">
    <property type="component" value="Unassembled WGS sequence"/>
</dbReference>
<gene>
    <name evidence="2" type="ORF">P7K49_025608</name>
</gene>
<dbReference type="EMBL" id="JASSZA010000012">
    <property type="protein sequence ID" value="KAK2096574.1"/>
    <property type="molecule type" value="Genomic_DNA"/>
</dbReference>
<accession>A0ABQ9UHL9</accession>
<keyword evidence="3" id="KW-1185">Reference proteome</keyword>